<evidence type="ECO:0000313" key="4">
    <source>
        <dbReference type="Proteomes" id="UP001595956"/>
    </source>
</evidence>
<dbReference type="Pfam" id="PF00561">
    <property type="entry name" value="Abhydrolase_1"/>
    <property type="match status" value="1"/>
</dbReference>
<dbReference type="RefSeq" id="WP_345170774.1">
    <property type="nucleotide sequence ID" value="NZ_BAABFQ010000003.1"/>
</dbReference>
<dbReference type="InterPro" id="IPR050266">
    <property type="entry name" value="AB_hydrolase_sf"/>
</dbReference>
<dbReference type="Proteomes" id="UP001595956">
    <property type="component" value="Unassembled WGS sequence"/>
</dbReference>
<evidence type="ECO:0000313" key="3">
    <source>
        <dbReference type="EMBL" id="MFC5492448.1"/>
    </source>
</evidence>
<dbReference type="InterPro" id="IPR029058">
    <property type="entry name" value="AB_hydrolase_fold"/>
</dbReference>
<name>A0ABW0MYH1_9ACTN</name>
<accession>A0ABW0MYH1</accession>
<protein>
    <submittedName>
        <fullName evidence="3">Alpha/beta fold hydrolase</fullName>
    </submittedName>
</protein>
<dbReference type="Gene3D" id="3.40.50.1820">
    <property type="entry name" value="alpha/beta hydrolase"/>
    <property type="match status" value="1"/>
</dbReference>
<gene>
    <name evidence="3" type="ORF">ACFPKY_05035</name>
</gene>
<sequence>MAIEHVDLGAGPAVLFVHGSPGGCDQGELMTRFLTDSHRVVAPSRPGYRGTPLTDDARTPAQQAELLIGLMDSLGIDRFDVACWSGGGPSAYLLAARHPDRVGAVVAIAAVSTTYEVGLKRRVGMAEEKLLMNRFGSWLVGKLADGAPRTAVKMLLSEEGDLSRHDVKEITAQVLDDEEQRAFALGLFDTITGPRRHGFDNDMDQYAALDLPLGDVTAPVLLVHARGDADVPYEHSVHADGRLPSSRLMTLESGTHVSAWLGPDVADVQAAVRAHLSG</sequence>
<evidence type="ECO:0000259" key="2">
    <source>
        <dbReference type="Pfam" id="PF00561"/>
    </source>
</evidence>
<keyword evidence="4" id="KW-1185">Reference proteome</keyword>
<proteinExistence type="predicted"/>
<keyword evidence="1 3" id="KW-0378">Hydrolase</keyword>
<dbReference type="GO" id="GO:0016787">
    <property type="term" value="F:hydrolase activity"/>
    <property type="evidence" value="ECO:0007669"/>
    <property type="project" value="UniProtKB-KW"/>
</dbReference>
<evidence type="ECO:0000256" key="1">
    <source>
        <dbReference type="ARBA" id="ARBA00022801"/>
    </source>
</evidence>
<organism evidence="3 4">
    <name type="scientific">Nocardioides caricicola</name>
    <dbReference type="NCBI Taxonomy" id="634770"/>
    <lineage>
        <taxon>Bacteria</taxon>
        <taxon>Bacillati</taxon>
        <taxon>Actinomycetota</taxon>
        <taxon>Actinomycetes</taxon>
        <taxon>Propionibacteriales</taxon>
        <taxon>Nocardioidaceae</taxon>
        <taxon>Nocardioides</taxon>
    </lineage>
</organism>
<feature type="domain" description="AB hydrolase-1" evidence="2">
    <location>
        <begin position="12"/>
        <end position="263"/>
    </location>
</feature>
<dbReference type="PANTHER" id="PTHR43798">
    <property type="entry name" value="MONOACYLGLYCEROL LIPASE"/>
    <property type="match status" value="1"/>
</dbReference>
<dbReference type="InterPro" id="IPR000073">
    <property type="entry name" value="AB_hydrolase_1"/>
</dbReference>
<dbReference type="SUPFAM" id="SSF53474">
    <property type="entry name" value="alpha/beta-Hydrolases"/>
    <property type="match status" value="1"/>
</dbReference>
<dbReference type="EMBL" id="JBHSMD010000002">
    <property type="protein sequence ID" value="MFC5492448.1"/>
    <property type="molecule type" value="Genomic_DNA"/>
</dbReference>
<reference evidence="4" key="1">
    <citation type="journal article" date="2019" name="Int. J. Syst. Evol. Microbiol.">
        <title>The Global Catalogue of Microorganisms (GCM) 10K type strain sequencing project: providing services to taxonomists for standard genome sequencing and annotation.</title>
        <authorList>
            <consortium name="The Broad Institute Genomics Platform"/>
            <consortium name="The Broad Institute Genome Sequencing Center for Infectious Disease"/>
            <person name="Wu L."/>
            <person name="Ma J."/>
        </authorList>
    </citation>
    <scope>NUCLEOTIDE SEQUENCE [LARGE SCALE GENOMIC DNA]</scope>
    <source>
        <strain evidence="4">KACC 13778</strain>
    </source>
</reference>
<comment type="caution">
    <text evidence="3">The sequence shown here is derived from an EMBL/GenBank/DDBJ whole genome shotgun (WGS) entry which is preliminary data.</text>
</comment>
<dbReference type="PANTHER" id="PTHR43798:SF31">
    <property type="entry name" value="AB HYDROLASE SUPERFAMILY PROTEIN YCLE"/>
    <property type="match status" value="1"/>
</dbReference>